<proteinExistence type="inferred from homology"/>
<dbReference type="GO" id="GO:0005737">
    <property type="term" value="C:cytoplasm"/>
    <property type="evidence" value="ECO:0007669"/>
    <property type="project" value="TreeGrafter"/>
</dbReference>
<dbReference type="PANTHER" id="PTHR11067">
    <property type="entry name" value="INOSINE TRIPHOSPHATE PYROPHOSPHATASE/HAM1 PROTEIN"/>
    <property type="match status" value="1"/>
</dbReference>
<evidence type="ECO:0000256" key="1">
    <source>
        <dbReference type="ARBA" id="ARBA00008023"/>
    </source>
</evidence>
<organism evidence="3 4">
    <name type="scientific">Ktedonobacter racemifer DSM 44963</name>
    <dbReference type="NCBI Taxonomy" id="485913"/>
    <lineage>
        <taxon>Bacteria</taxon>
        <taxon>Bacillati</taxon>
        <taxon>Chloroflexota</taxon>
        <taxon>Ktedonobacteria</taxon>
        <taxon>Ktedonobacterales</taxon>
        <taxon>Ktedonobacteraceae</taxon>
        <taxon>Ktedonobacter</taxon>
    </lineage>
</organism>
<accession>D6TPQ7</accession>
<protein>
    <submittedName>
        <fullName evidence="3">Ham1 family protein</fullName>
    </submittedName>
</protein>
<dbReference type="OrthoDB" id="9807456at2"/>
<gene>
    <name evidence="3" type="ORF">Krac_6901</name>
</gene>
<dbReference type="InParanoid" id="D6TPQ7"/>
<dbReference type="EMBL" id="ADVG01000002">
    <property type="protein sequence ID" value="EFH85671.1"/>
    <property type="molecule type" value="Genomic_DNA"/>
</dbReference>
<name>D6TPQ7_KTERA</name>
<evidence type="ECO:0000313" key="3">
    <source>
        <dbReference type="EMBL" id="EFH85671.1"/>
    </source>
</evidence>
<dbReference type="InterPro" id="IPR029001">
    <property type="entry name" value="ITPase-like_fam"/>
</dbReference>
<reference evidence="3 4" key="1">
    <citation type="journal article" date="2011" name="Stand. Genomic Sci.">
        <title>Non-contiguous finished genome sequence and contextual data of the filamentous soil bacterium Ktedonobacter racemifer type strain (SOSP1-21).</title>
        <authorList>
            <person name="Chang Y.J."/>
            <person name="Land M."/>
            <person name="Hauser L."/>
            <person name="Chertkov O."/>
            <person name="Del Rio T.G."/>
            <person name="Nolan M."/>
            <person name="Copeland A."/>
            <person name="Tice H."/>
            <person name="Cheng J.F."/>
            <person name="Lucas S."/>
            <person name="Han C."/>
            <person name="Goodwin L."/>
            <person name="Pitluck S."/>
            <person name="Ivanova N."/>
            <person name="Ovchinikova G."/>
            <person name="Pati A."/>
            <person name="Chen A."/>
            <person name="Palaniappan K."/>
            <person name="Mavromatis K."/>
            <person name="Liolios K."/>
            <person name="Brettin T."/>
            <person name="Fiebig A."/>
            <person name="Rohde M."/>
            <person name="Abt B."/>
            <person name="Goker M."/>
            <person name="Detter J.C."/>
            <person name="Woyke T."/>
            <person name="Bristow J."/>
            <person name="Eisen J.A."/>
            <person name="Markowitz V."/>
            <person name="Hugenholtz P."/>
            <person name="Kyrpides N.C."/>
            <person name="Klenk H.P."/>
            <person name="Lapidus A."/>
        </authorList>
    </citation>
    <scope>NUCLEOTIDE SEQUENCE [LARGE SCALE GENOMIC DNA]</scope>
    <source>
        <strain evidence="4">DSM 44963</strain>
    </source>
</reference>
<dbReference type="InterPro" id="IPR002637">
    <property type="entry name" value="RdgB/HAM1"/>
</dbReference>
<dbReference type="GO" id="GO:0047429">
    <property type="term" value="F:nucleoside triphosphate diphosphatase activity"/>
    <property type="evidence" value="ECO:0007669"/>
    <property type="project" value="InterPro"/>
</dbReference>
<dbReference type="STRING" id="485913.Krac_6901"/>
<dbReference type="GO" id="GO:0009143">
    <property type="term" value="P:nucleoside triphosphate catabolic process"/>
    <property type="evidence" value="ECO:0007669"/>
    <property type="project" value="InterPro"/>
</dbReference>
<comment type="caution">
    <text evidence="3">The sequence shown here is derived from an EMBL/GenBank/DDBJ whole genome shotgun (WGS) entry which is preliminary data.</text>
</comment>
<dbReference type="PANTHER" id="PTHR11067:SF9">
    <property type="entry name" value="INOSINE TRIPHOSPHATE PYROPHOSPHATASE"/>
    <property type="match status" value="1"/>
</dbReference>
<dbReference type="CDD" id="cd00515">
    <property type="entry name" value="HAM1"/>
    <property type="match status" value="1"/>
</dbReference>
<dbReference type="SUPFAM" id="SSF52972">
    <property type="entry name" value="ITPase-like"/>
    <property type="match status" value="1"/>
</dbReference>
<keyword evidence="2" id="KW-0378">Hydrolase</keyword>
<evidence type="ECO:0000256" key="2">
    <source>
        <dbReference type="ARBA" id="ARBA00022801"/>
    </source>
</evidence>
<dbReference type="Gene3D" id="3.90.950.10">
    <property type="match status" value="1"/>
</dbReference>
<dbReference type="eggNOG" id="COG0127">
    <property type="taxonomic scope" value="Bacteria"/>
</dbReference>
<dbReference type="RefSeq" id="WP_007909348.1">
    <property type="nucleotide sequence ID" value="NZ_ADVG01000002.1"/>
</dbReference>
<dbReference type="AlphaFoldDB" id="D6TPQ7"/>
<sequence length="188" mass="20928">MDKILFITGNKEKLREVRALIPAIQDIDMELPEIQEIDAHKIILAKLLEAKKHQLSSFIVEDTSLYLDSMNGLPGPLAKWFEKTIGIEGIYALTETFKNARATARALIGYAEENGTVHFFEGSLTGTVVAPRGTDGFGWDAIFQPDGYAKTFAEMLPEEKGQCSMRKIAVEALRNYLAQRTTTEEVSS</sequence>
<dbReference type="Pfam" id="PF01725">
    <property type="entry name" value="Ham1p_like"/>
    <property type="match status" value="1"/>
</dbReference>
<dbReference type="Proteomes" id="UP000004508">
    <property type="component" value="Unassembled WGS sequence"/>
</dbReference>
<keyword evidence="4" id="KW-1185">Reference proteome</keyword>
<comment type="similarity">
    <text evidence="1">Belongs to the HAM1 NTPase family.</text>
</comment>
<evidence type="ECO:0000313" key="4">
    <source>
        <dbReference type="Proteomes" id="UP000004508"/>
    </source>
</evidence>